<comment type="caution">
    <text evidence="1">The sequence shown here is derived from an EMBL/GenBank/DDBJ whole genome shotgun (WGS) entry which is preliminary data.</text>
</comment>
<evidence type="ECO:0008006" key="3">
    <source>
        <dbReference type="Google" id="ProtNLM"/>
    </source>
</evidence>
<protein>
    <recommendedName>
        <fullName evidence="3">STAS domain-containing protein</fullName>
    </recommendedName>
</protein>
<accession>A0A844YXC0</accession>
<dbReference type="RefSeq" id="WP_160771070.1">
    <property type="nucleotide sequence ID" value="NZ_WTYV01000002.1"/>
</dbReference>
<keyword evidence="2" id="KW-1185">Reference proteome</keyword>
<gene>
    <name evidence="1" type="ORF">GRI99_05665</name>
</gene>
<proteinExistence type="predicted"/>
<name>A0A844YXC0_9SPHN</name>
<sequence>MTTITLPPQCTREAALAVLAQAREQGTADLAIDGIAVESVGQAMLQVLLVVLGGRPLGSPSAALADMVRKVGLGPRLLEGAAQ</sequence>
<reference evidence="1 2" key="1">
    <citation type="submission" date="2019-12" db="EMBL/GenBank/DDBJ databases">
        <title>Genomic-based taxomic classification of the family Erythrobacteraceae.</title>
        <authorList>
            <person name="Xu L."/>
        </authorList>
    </citation>
    <scope>NUCLEOTIDE SEQUENCE [LARGE SCALE GENOMIC DNA]</scope>
    <source>
        <strain evidence="1 2">M0322</strain>
    </source>
</reference>
<organism evidence="1 2">
    <name type="scientific">Alteraurantiacibacter buctensis</name>
    <dbReference type="NCBI Taxonomy" id="1503981"/>
    <lineage>
        <taxon>Bacteria</taxon>
        <taxon>Pseudomonadati</taxon>
        <taxon>Pseudomonadota</taxon>
        <taxon>Alphaproteobacteria</taxon>
        <taxon>Sphingomonadales</taxon>
        <taxon>Erythrobacteraceae</taxon>
        <taxon>Alteraurantiacibacter</taxon>
    </lineage>
</organism>
<dbReference type="Proteomes" id="UP000466966">
    <property type="component" value="Unassembled WGS sequence"/>
</dbReference>
<dbReference type="EMBL" id="WTYV01000002">
    <property type="protein sequence ID" value="MXO71124.1"/>
    <property type="molecule type" value="Genomic_DNA"/>
</dbReference>
<dbReference type="AlphaFoldDB" id="A0A844YXC0"/>
<evidence type="ECO:0000313" key="1">
    <source>
        <dbReference type="EMBL" id="MXO71124.1"/>
    </source>
</evidence>
<evidence type="ECO:0000313" key="2">
    <source>
        <dbReference type="Proteomes" id="UP000466966"/>
    </source>
</evidence>